<keyword evidence="3" id="KW-1185">Reference proteome</keyword>
<keyword evidence="1" id="KW-0812">Transmembrane</keyword>
<protein>
    <submittedName>
        <fullName evidence="2">Uncharacterized protein</fullName>
    </submittedName>
</protein>
<name>A0A5B7FM38_PORTR</name>
<dbReference type="AlphaFoldDB" id="A0A5B7FM38"/>
<comment type="caution">
    <text evidence="2">The sequence shown here is derived from an EMBL/GenBank/DDBJ whole genome shotgun (WGS) entry which is preliminary data.</text>
</comment>
<dbReference type="Proteomes" id="UP000324222">
    <property type="component" value="Unassembled WGS sequence"/>
</dbReference>
<accession>A0A5B7FM38</accession>
<keyword evidence="1" id="KW-1133">Transmembrane helix</keyword>
<dbReference type="EMBL" id="VSRR010007248">
    <property type="protein sequence ID" value="MPC46515.1"/>
    <property type="molecule type" value="Genomic_DNA"/>
</dbReference>
<feature type="transmembrane region" description="Helical" evidence="1">
    <location>
        <begin position="27"/>
        <end position="46"/>
    </location>
</feature>
<proteinExistence type="predicted"/>
<evidence type="ECO:0000313" key="3">
    <source>
        <dbReference type="Proteomes" id="UP000324222"/>
    </source>
</evidence>
<gene>
    <name evidence="2" type="ORF">E2C01_040235</name>
</gene>
<reference evidence="2 3" key="1">
    <citation type="submission" date="2019-05" db="EMBL/GenBank/DDBJ databases">
        <title>Another draft genome of Portunus trituberculatus and its Hox gene families provides insights of decapod evolution.</title>
        <authorList>
            <person name="Jeong J.-H."/>
            <person name="Song I."/>
            <person name="Kim S."/>
            <person name="Choi T."/>
            <person name="Kim D."/>
            <person name="Ryu S."/>
            <person name="Kim W."/>
        </authorList>
    </citation>
    <scope>NUCLEOTIDE SEQUENCE [LARGE SCALE GENOMIC DNA]</scope>
    <source>
        <tissue evidence="2">Muscle</tissue>
    </source>
</reference>
<evidence type="ECO:0000313" key="2">
    <source>
        <dbReference type="EMBL" id="MPC46515.1"/>
    </source>
</evidence>
<organism evidence="2 3">
    <name type="scientific">Portunus trituberculatus</name>
    <name type="common">Swimming crab</name>
    <name type="synonym">Neptunus trituberculatus</name>
    <dbReference type="NCBI Taxonomy" id="210409"/>
    <lineage>
        <taxon>Eukaryota</taxon>
        <taxon>Metazoa</taxon>
        <taxon>Ecdysozoa</taxon>
        <taxon>Arthropoda</taxon>
        <taxon>Crustacea</taxon>
        <taxon>Multicrustacea</taxon>
        <taxon>Malacostraca</taxon>
        <taxon>Eumalacostraca</taxon>
        <taxon>Eucarida</taxon>
        <taxon>Decapoda</taxon>
        <taxon>Pleocyemata</taxon>
        <taxon>Brachyura</taxon>
        <taxon>Eubrachyura</taxon>
        <taxon>Portunoidea</taxon>
        <taxon>Portunidae</taxon>
        <taxon>Portuninae</taxon>
        <taxon>Portunus</taxon>
    </lineage>
</organism>
<keyword evidence="1" id="KW-0472">Membrane</keyword>
<sequence>MSHHPRKSCNFSPVVIPVNLLVERCGSLTLALLLNSLFSSLISFFVSF</sequence>
<evidence type="ECO:0000256" key="1">
    <source>
        <dbReference type="SAM" id="Phobius"/>
    </source>
</evidence>